<evidence type="ECO:0000256" key="2">
    <source>
        <dbReference type="ARBA" id="ARBA00022448"/>
    </source>
</evidence>
<evidence type="ECO:0000256" key="7">
    <source>
        <dbReference type="SAM" id="Phobius"/>
    </source>
</evidence>
<organism evidence="8">
    <name type="scientific">Lotharella vacuolata</name>
    <dbReference type="NCBI Taxonomy" id="74820"/>
    <lineage>
        <taxon>Eukaryota</taxon>
        <taxon>Sar</taxon>
        <taxon>Rhizaria</taxon>
        <taxon>Cercozoa</taxon>
        <taxon>Chlorarachniophyceae</taxon>
        <taxon>Lotharella</taxon>
    </lineage>
</organism>
<protein>
    <submittedName>
        <fullName evidence="8">Cytochrome b6/f complex subunit V</fullName>
    </submittedName>
</protein>
<evidence type="ECO:0000256" key="1">
    <source>
        <dbReference type="ARBA" id="ARBA00004167"/>
    </source>
</evidence>
<dbReference type="SUPFAM" id="SSF103446">
    <property type="entry name" value="PetG subunit of the cytochrome b6f complex"/>
    <property type="match status" value="1"/>
</dbReference>
<gene>
    <name evidence="8" type="primary">petG</name>
</gene>
<dbReference type="EMBL" id="AP014949">
    <property type="protein sequence ID" value="BAU62601.1"/>
    <property type="molecule type" value="Genomic_DNA"/>
</dbReference>
<evidence type="ECO:0000313" key="8">
    <source>
        <dbReference type="EMBL" id="BAU62601.1"/>
    </source>
</evidence>
<dbReference type="AlphaFoldDB" id="A0A140JZS4"/>
<dbReference type="GO" id="GO:0009512">
    <property type="term" value="C:cytochrome b6f complex"/>
    <property type="evidence" value="ECO:0007669"/>
    <property type="project" value="InterPro"/>
</dbReference>
<dbReference type="InterPro" id="IPR003683">
    <property type="entry name" value="Cyt_6/f_cplx_su5"/>
</dbReference>
<keyword evidence="2" id="KW-0813">Transport</keyword>
<dbReference type="GO" id="GO:0016020">
    <property type="term" value="C:membrane"/>
    <property type="evidence" value="ECO:0007669"/>
    <property type="project" value="UniProtKB-SubCell"/>
</dbReference>
<keyword evidence="5 7" id="KW-1133">Transmembrane helix</keyword>
<dbReference type="InterPro" id="IPR036099">
    <property type="entry name" value="Cyt_6/f_cplx_su5_sf"/>
</dbReference>
<evidence type="ECO:0000256" key="5">
    <source>
        <dbReference type="ARBA" id="ARBA00022989"/>
    </source>
</evidence>
<accession>A0A140JZS4</accession>
<name>A0A140JZS4_9EUKA</name>
<evidence type="ECO:0000256" key="6">
    <source>
        <dbReference type="ARBA" id="ARBA00023136"/>
    </source>
</evidence>
<dbReference type="RefSeq" id="YP_009240467.1">
    <property type="nucleotide sequence ID" value="NC_029743.1"/>
</dbReference>
<dbReference type="Pfam" id="PF02529">
    <property type="entry name" value="PetG"/>
    <property type="match status" value="1"/>
</dbReference>
<keyword evidence="8" id="KW-0934">Plastid</keyword>
<dbReference type="GeneID" id="27110145"/>
<keyword evidence="6 7" id="KW-0472">Membrane</keyword>
<proteinExistence type="predicted"/>
<evidence type="ECO:0000256" key="4">
    <source>
        <dbReference type="ARBA" id="ARBA00022982"/>
    </source>
</evidence>
<reference evidence="8" key="1">
    <citation type="journal article" date="2016" name="J. Plant Res.">
        <title>Plastid genome sequences of Gymnochlora stellata, Lotharella vacuolata, and Partenskyella glossopodia reveal remarkable structural conservation among chlorarachniophyte species.</title>
        <authorList>
            <person name="Suzuki S."/>
            <person name="Hirakawa Y."/>
            <person name="Kofuji R."/>
            <person name="Sugita M."/>
            <person name="Ishida K."/>
        </authorList>
    </citation>
    <scope>NUCLEOTIDE SEQUENCE</scope>
    <source>
        <strain evidence="8">CCMP240</strain>
    </source>
</reference>
<feature type="transmembrane region" description="Helical" evidence="7">
    <location>
        <begin position="6"/>
        <end position="27"/>
    </location>
</feature>
<sequence length="33" mass="3771">MIELFLFGVLLGLLSCVLLGLLLNALYQYRRNT</sequence>
<comment type="subcellular location">
    <subcellularLocation>
        <location evidence="1">Membrane</location>
        <topology evidence="1">Single-pass membrane protein</topology>
    </subcellularLocation>
</comment>
<keyword evidence="3 7" id="KW-0812">Transmembrane</keyword>
<geneLocation type="plastid" evidence="8"/>
<keyword evidence="4" id="KW-0249">Electron transport</keyword>
<evidence type="ECO:0000256" key="3">
    <source>
        <dbReference type="ARBA" id="ARBA00022692"/>
    </source>
</evidence>